<name>A0A087QN54_APTFO</name>
<keyword evidence="2" id="KW-1185">Reference proteome</keyword>
<proteinExistence type="predicted"/>
<evidence type="ECO:0000313" key="2">
    <source>
        <dbReference type="Proteomes" id="UP000053286"/>
    </source>
</evidence>
<dbReference type="AlphaFoldDB" id="A0A087QN54"/>
<dbReference type="Proteomes" id="UP000053286">
    <property type="component" value="Unassembled WGS sequence"/>
</dbReference>
<organism evidence="1 2">
    <name type="scientific">Aptenodytes forsteri</name>
    <name type="common">Emperor penguin</name>
    <dbReference type="NCBI Taxonomy" id="9233"/>
    <lineage>
        <taxon>Eukaryota</taxon>
        <taxon>Metazoa</taxon>
        <taxon>Chordata</taxon>
        <taxon>Craniata</taxon>
        <taxon>Vertebrata</taxon>
        <taxon>Euteleostomi</taxon>
        <taxon>Archelosauria</taxon>
        <taxon>Archosauria</taxon>
        <taxon>Dinosauria</taxon>
        <taxon>Saurischia</taxon>
        <taxon>Theropoda</taxon>
        <taxon>Coelurosauria</taxon>
        <taxon>Aves</taxon>
        <taxon>Neognathae</taxon>
        <taxon>Neoaves</taxon>
        <taxon>Aequornithes</taxon>
        <taxon>Sphenisciformes</taxon>
        <taxon>Spheniscidae</taxon>
        <taxon>Aptenodytes</taxon>
    </lineage>
</organism>
<reference evidence="1 2" key="1">
    <citation type="submission" date="2014-04" db="EMBL/GenBank/DDBJ databases">
        <title>Genome evolution of avian class.</title>
        <authorList>
            <person name="Zhang G."/>
            <person name="Li C."/>
        </authorList>
    </citation>
    <scope>NUCLEOTIDE SEQUENCE [LARGE SCALE GENOMIC DNA]</scope>
    <source>
        <strain evidence="1">BGI_AS27</strain>
    </source>
</reference>
<evidence type="ECO:0000313" key="1">
    <source>
        <dbReference type="EMBL" id="KFM02658.1"/>
    </source>
</evidence>
<gene>
    <name evidence="1" type="ORF">AS27_06068</name>
</gene>
<protein>
    <submittedName>
        <fullName evidence="1">Uncharacterized protein</fullName>
    </submittedName>
</protein>
<accession>A0A087QN54</accession>
<dbReference type="EMBL" id="KL225749">
    <property type="protein sequence ID" value="KFM02658.1"/>
    <property type="molecule type" value="Genomic_DNA"/>
</dbReference>
<feature type="non-terminal residue" evidence="1">
    <location>
        <position position="1"/>
    </location>
</feature>
<feature type="non-terminal residue" evidence="1">
    <location>
        <position position="40"/>
    </location>
</feature>
<sequence length="40" mass="4654">SEVNTWIAARFEINGSRIDIFPFIEIRAWKSLADLFNLIS</sequence>